<evidence type="ECO:0000313" key="2">
    <source>
        <dbReference type="EMBL" id="RWA16389.1"/>
    </source>
</evidence>
<name>A0A439DMU8_9MYCO</name>
<dbReference type="Proteomes" id="UP000287177">
    <property type="component" value="Unassembled WGS sequence"/>
</dbReference>
<dbReference type="SUPFAM" id="SSF51735">
    <property type="entry name" value="NAD(P)-binding Rossmann-fold domains"/>
    <property type="match status" value="1"/>
</dbReference>
<dbReference type="PANTHER" id="PTHR48079">
    <property type="entry name" value="PROTEIN YEEZ"/>
    <property type="match status" value="1"/>
</dbReference>
<dbReference type="EMBL" id="ATDN01000056">
    <property type="protein sequence ID" value="RWA16389.1"/>
    <property type="molecule type" value="Genomic_DNA"/>
</dbReference>
<protein>
    <submittedName>
        <fullName evidence="2">Oxidoreductase</fullName>
    </submittedName>
</protein>
<dbReference type="InterPro" id="IPR051783">
    <property type="entry name" value="NAD(P)-dependent_oxidoreduct"/>
</dbReference>
<accession>A0A439DMU8</accession>
<dbReference type="InterPro" id="IPR016040">
    <property type="entry name" value="NAD(P)-bd_dom"/>
</dbReference>
<dbReference type="GO" id="GO:0005737">
    <property type="term" value="C:cytoplasm"/>
    <property type="evidence" value="ECO:0007669"/>
    <property type="project" value="TreeGrafter"/>
</dbReference>
<evidence type="ECO:0000259" key="1">
    <source>
        <dbReference type="Pfam" id="PF13460"/>
    </source>
</evidence>
<sequence>MSDSIHCLVTGATGYIGGRLVPRLLDRGCAVRALARNPDKLTGVGWRADVDVARGDLDDAESLRAAFDGMDVVYYLVHSMGTSSDFVAAESRAARNVVDAARRAGVRRLIYLGGLHPAGVELSPHLRSRTAVGDILIESGIETVVLQAGVVIGSGSASFEMIRHLTNRLPAMTTPKWVHNKVQPIALDDVLHYLAEAADAEVPTSRTWDIGGPDVLEYGEAMQVYAAVAGLRRRLIVVLPWLTPSIASWWIGLVTPMPAGLARPLVESLECDATMSEHDIDSVIEPPAGGLTGYREAVARALEIGPLPSDPRWAHVGR</sequence>
<evidence type="ECO:0000313" key="3">
    <source>
        <dbReference type="Proteomes" id="UP000287177"/>
    </source>
</evidence>
<dbReference type="Pfam" id="PF13460">
    <property type="entry name" value="NAD_binding_10"/>
    <property type="match status" value="1"/>
</dbReference>
<keyword evidence="3" id="KW-1185">Reference proteome</keyword>
<feature type="domain" description="NAD(P)-binding" evidence="1">
    <location>
        <begin position="11"/>
        <end position="117"/>
    </location>
</feature>
<dbReference type="GO" id="GO:0004029">
    <property type="term" value="F:aldehyde dehydrogenase (NAD+) activity"/>
    <property type="evidence" value="ECO:0007669"/>
    <property type="project" value="TreeGrafter"/>
</dbReference>
<dbReference type="Gene3D" id="3.40.50.720">
    <property type="entry name" value="NAD(P)-binding Rossmann-like Domain"/>
    <property type="match status" value="1"/>
</dbReference>
<reference evidence="2 3" key="1">
    <citation type="submission" date="2013-06" db="EMBL/GenBank/DDBJ databases">
        <title>The draft sequence of the Mycobacterium elephantis genome.</title>
        <authorList>
            <person name="Pettersson F.B."/>
            <person name="Das S."/>
            <person name="Dasgupta S."/>
            <person name="Bhattacharya A."/>
            <person name="Kirsebom L.A."/>
        </authorList>
    </citation>
    <scope>NUCLEOTIDE SEQUENCE [LARGE SCALE GENOMIC DNA]</scope>
    <source>
        <strain evidence="2 3">DSM 44368</strain>
    </source>
</reference>
<comment type="caution">
    <text evidence="2">The sequence shown here is derived from an EMBL/GenBank/DDBJ whole genome shotgun (WGS) entry which is preliminary data.</text>
</comment>
<gene>
    <name evidence="2" type="ORF">MELE44368_07185</name>
</gene>
<proteinExistence type="predicted"/>
<dbReference type="PANTHER" id="PTHR48079:SF6">
    <property type="entry name" value="NAD(P)-BINDING DOMAIN-CONTAINING PROTEIN-RELATED"/>
    <property type="match status" value="1"/>
</dbReference>
<organism evidence="2 3">
    <name type="scientific">Mycolicibacterium elephantis DSM 44368</name>
    <dbReference type="NCBI Taxonomy" id="1335622"/>
    <lineage>
        <taxon>Bacteria</taxon>
        <taxon>Bacillati</taxon>
        <taxon>Actinomycetota</taxon>
        <taxon>Actinomycetes</taxon>
        <taxon>Mycobacteriales</taxon>
        <taxon>Mycobacteriaceae</taxon>
        <taxon>Mycolicibacterium</taxon>
    </lineage>
</organism>
<dbReference type="AlphaFoldDB" id="A0A439DMU8"/>
<dbReference type="InterPro" id="IPR036291">
    <property type="entry name" value="NAD(P)-bd_dom_sf"/>
</dbReference>
<dbReference type="RefSeq" id="WP_128110667.1">
    <property type="nucleotide sequence ID" value="NZ_ATDN01000056.1"/>
</dbReference>